<feature type="transmembrane region" description="Helical" evidence="5">
    <location>
        <begin position="97"/>
        <end position="114"/>
    </location>
</feature>
<dbReference type="InterPro" id="IPR036259">
    <property type="entry name" value="MFS_trans_sf"/>
</dbReference>
<keyword evidence="2 5" id="KW-0812">Transmembrane</keyword>
<dbReference type="InterPro" id="IPR020846">
    <property type="entry name" value="MFS_dom"/>
</dbReference>
<evidence type="ECO:0000256" key="5">
    <source>
        <dbReference type="SAM" id="Phobius"/>
    </source>
</evidence>
<keyword evidence="3 5" id="KW-1133">Transmembrane helix</keyword>
<sequence>MNTDTGTTGTSQVTRPKLTADTIRFAAALALFSFLWMGGLMIVSGVLLPQRLTDIGVANKEAVFGALNTITAIVSLLSNLIAGNLSNRTRSVFGKRTPWVFTGGILGGASLFLIQVLPNAFLIGLSYSISMVGLNMMIAPVIATLSDRIPERQRATMSAFIAAGTLVGQSVGQLVGARFLGQTLPGFVTAGILMGLAGILTVMVWPREGSSRNGETQHEKETLLDLLKSFRPPRNAPDFWRAFVGRSLLILSYYMILNYQLYILQDHIGATDAQASATIATMAIVTLIVSAIATVTSGPLSDLIHRRKIPVVVASILLAVGYLIPWVMPTTTGMILFAAFAGFGYGTYSSVDQALNVDVLPSKETAGKDLGILNIATTLGQAVGPIITSVLVTAMSSYSFVFPTAIAFAVIACVFIMRIKSVR</sequence>
<dbReference type="Pfam" id="PF07690">
    <property type="entry name" value="MFS_1"/>
    <property type="match status" value="1"/>
</dbReference>
<feature type="transmembrane region" description="Helical" evidence="5">
    <location>
        <begin position="309"/>
        <end position="328"/>
    </location>
</feature>
<evidence type="ECO:0000313" key="7">
    <source>
        <dbReference type="EMBL" id="SDU06144.1"/>
    </source>
</evidence>
<evidence type="ECO:0000259" key="6">
    <source>
        <dbReference type="PROSITE" id="PS50850"/>
    </source>
</evidence>
<organism evidence="7 8">
    <name type="scientific">Schaalia radingae</name>
    <dbReference type="NCBI Taxonomy" id="131110"/>
    <lineage>
        <taxon>Bacteria</taxon>
        <taxon>Bacillati</taxon>
        <taxon>Actinomycetota</taxon>
        <taxon>Actinomycetes</taxon>
        <taxon>Actinomycetales</taxon>
        <taxon>Actinomycetaceae</taxon>
        <taxon>Schaalia</taxon>
    </lineage>
</organism>
<comment type="subcellular location">
    <subcellularLocation>
        <location evidence="1">Cell membrane</location>
        <topology evidence="1">Multi-pass membrane protein</topology>
    </subcellularLocation>
</comment>
<protein>
    <submittedName>
        <fullName evidence="7">MFS/sugar transport protein</fullName>
    </submittedName>
</protein>
<gene>
    <name evidence="7" type="ORF">SAMN04489714_1929</name>
</gene>
<feature type="transmembrane region" description="Helical" evidence="5">
    <location>
        <begin position="372"/>
        <end position="394"/>
    </location>
</feature>
<dbReference type="Proteomes" id="UP000198976">
    <property type="component" value="Chromosome I"/>
</dbReference>
<dbReference type="PANTHER" id="PTHR23528">
    <property type="match status" value="1"/>
</dbReference>
<proteinExistence type="predicted"/>
<dbReference type="EMBL" id="LT629792">
    <property type="protein sequence ID" value="SDU06144.1"/>
    <property type="molecule type" value="Genomic_DNA"/>
</dbReference>
<feature type="transmembrane region" description="Helical" evidence="5">
    <location>
        <begin position="334"/>
        <end position="351"/>
    </location>
</feature>
<feature type="transmembrane region" description="Helical" evidence="5">
    <location>
        <begin position="25"/>
        <end position="50"/>
    </location>
</feature>
<dbReference type="Gene3D" id="1.20.1250.20">
    <property type="entry name" value="MFS general substrate transporter like domains"/>
    <property type="match status" value="2"/>
</dbReference>
<feature type="transmembrane region" description="Helical" evidence="5">
    <location>
        <begin position="400"/>
        <end position="419"/>
    </location>
</feature>
<evidence type="ECO:0000256" key="3">
    <source>
        <dbReference type="ARBA" id="ARBA00022989"/>
    </source>
</evidence>
<name>A0ABY0VBF2_9ACTO</name>
<feature type="transmembrane region" description="Helical" evidence="5">
    <location>
        <begin position="186"/>
        <end position="205"/>
    </location>
</feature>
<feature type="transmembrane region" description="Helical" evidence="5">
    <location>
        <begin position="120"/>
        <end position="145"/>
    </location>
</feature>
<keyword evidence="8" id="KW-1185">Reference proteome</keyword>
<keyword evidence="4 5" id="KW-0472">Membrane</keyword>
<feature type="domain" description="Major facilitator superfamily (MFS) profile" evidence="6">
    <location>
        <begin position="25"/>
        <end position="423"/>
    </location>
</feature>
<feature type="transmembrane region" description="Helical" evidence="5">
    <location>
        <begin position="277"/>
        <end position="297"/>
    </location>
</feature>
<evidence type="ECO:0000256" key="4">
    <source>
        <dbReference type="ARBA" id="ARBA00023136"/>
    </source>
</evidence>
<dbReference type="SUPFAM" id="SSF103473">
    <property type="entry name" value="MFS general substrate transporter"/>
    <property type="match status" value="1"/>
</dbReference>
<evidence type="ECO:0000256" key="2">
    <source>
        <dbReference type="ARBA" id="ARBA00022692"/>
    </source>
</evidence>
<evidence type="ECO:0000256" key="1">
    <source>
        <dbReference type="ARBA" id="ARBA00004651"/>
    </source>
</evidence>
<dbReference type="InterPro" id="IPR011701">
    <property type="entry name" value="MFS"/>
</dbReference>
<evidence type="ECO:0000313" key="8">
    <source>
        <dbReference type="Proteomes" id="UP000198976"/>
    </source>
</evidence>
<reference evidence="7 8" key="1">
    <citation type="submission" date="2016-10" db="EMBL/GenBank/DDBJ databases">
        <authorList>
            <person name="Varghese N."/>
            <person name="Submissions S."/>
        </authorList>
    </citation>
    <scope>NUCLEOTIDE SEQUENCE [LARGE SCALE GENOMIC DNA]</scope>
    <source>
        <strain evidence="7 8">DSM 9169</strain>
    </source>
</reference>
<feature type="transmembrane region" description="Helical" evidence="5">
    <location>
        <begin position="239"/>
        <end position="257"/>
    </location>
</feature>
<dbReference type="PANTHER" id="PTHR23528:SF1">
    <property type="entry name" value="MAJOR FACILITATOR SUPERFAMILY (MFS) PROFILE DOMAIN-CONTAINING PROTEIN"/>
    <property type="match status" value="1"/>
</dbReference>
<dbReference type="RefSeq" id="WP_092648901.1">
    <property type="nucleotide sequence ID" value="NZ_LT629792.1"/>
</dbReference>
<dbReference type="PROSITE" id="PS50850">
    <property type="entry name" value="MFS"/>
    <property type="match status" value="1"/>
</dbReference>
<accession>A0ABY0VBF2</accession>
<feature type="transmembrane region" description="Helical" evidence="5">
    <location>
        <begin position="157"/>
        <end position="180"/>
    </location>
</feature>
<feature type="transmembrane region" description="Helical" evidence="5">
    <location>
        <begin position="62"/>
        <end position="85"/>
    </location>
</feature>